<dbReference type="KEGG" id="rch:RUM_00440"/>
<feature type="transmembrane region" description="Helical" evidence="1">
    <location>
        <begin position="167"/>
        <end position="194"/>
    </location>
</feature>
<dbReference type="RefSeq" id="WP_015557229.1">
    <property type="nucleotide sequence ID" value="NC_021039.1"/>
</dbReference>
<keyword evidence="3" id="KW-1185">Reference proteome</keyword>
<dbReference type="STRING" id="213810.RUM_00440"/>
<dbReference type="AlphaFoldDB" id="D4L9M6"/>
<keyword evidence="1" id="KW-0812">Transmembrane</keyword>
<dbReference type="GO" id="GO:0022857">
    <property type="term" value="F:transmembrane transporter activity"/>
    <property type="evidence" value="ECO:0007669"/>
    <property type="project" value="InterPro"/>
</dbReference>
<evidence type="ECO:0000313" key="3">
    <source>
        <dbReference type="Proteomes" id="UP000007054"/>
    </source>
</evidence>
<reference evidence="2" key="2">
    <citation type="submission" date="2010-03" db="EMBL/GenBank/DDBJ databases">
        <authorList>
            <person name="Pajon A."/>
        </authorList>
    </citation>
    <scope>NUCLEOTIDE SEQUENCE</scope>
    <source>
        <strain evidence="2">Type strain: 18P13</strain>
    </source>
</reference>
<accession>D4L9M6</accession>
<reference evidence="2" key="1">
    <citation type="submission" date="2010-03" db="EMBL/GenBank/DDBJ databases">
        <title>The genome sequence of Ruminococcus sp. 18P13.</title>
        <authorList>
            <consortium name="metaHIT consortium -- http://www.metahit.eu/"/>
            <person name="Pajon A."/>
            <person name="Turner K."/>
            <person name="Parkhill J."/>
            <person name="Bernalier A."/>
        </authorList>
    </citation>
    <scope>NUCLEOTIDE SEQUENCE [LARGE SCALE GENOMIC DNA]</scope>
    <source>
        <strain evidence="2">Type strain: 18P13</strain>
    </source>
</reference>
<evidence type="ECO:0000313" key="2">
    <source>
        <dbReference type="EMBL" id="CBL16321.1"/>
    </source>
</evidence>
<dbReference type="InterPro" id="IPR024529">
    <property type="entry name" value="ECF_trnsprt_substrate-spec"/>
</dbReference>
<dbReference type="BioCyc" id="RCHA213810:RUM_RS00185-MONOMER"/>
<feature type="transmembrane region" description="Helical" evidence="1">
    <location>
        <begin position="66"/>
        <end position="90"/>
    </location>
</feature>
<dbReference type="Proteomes" id="UP000007054">
    <property type="component" value="Chromosome"/>
</dbReference>
<feature type="transmembrane region" description="Helical" evidence="1">
    <location>
        <begin position="129"/>
        <end position="155"/>
    </location>
</feature>
<feature type="transmembrane region" description="Helical" evidence="1">
    <location>
        <begin position="18"/>
        <end position="36"/>
    </location>
</feature>
<dbReference type="PATRIC" id="fig|213810.4.peg.146"/>
<sequence>MEETIKNSGAQKLDVKRLTVLAMLAAVIVLMAFTPIGYLKVGAVSITFIMIPVVIGAVVTGPRGGALLGAVFGITSFIQCFGLDTFGTAMMSINPVFTFLLCMVPRVLMGLLAGMIYKGMCKATKNGILPFAVSCLSGAVLNTVGFVGLFLLLFYNSITALLGTDTVAGAIGLLVTGNALIEAGVCLVLGTAIAKGLVHVLPRNK</sequence>
<keyword evidence="1" id="KW-1133">Transmembrane helix</keyword>
<organism evidence="2 3">
    <name type="scientific">Ruminococcus champanellensis (strain DSM 18848 / JCM 17042 / KCTC 15320 / 18P13)</name>
    <dbReference type="NCBI Taxonomy" id="213810"/>
    <lineage>
        <taxon>Bacteria</taxon>
        <taxon>Bacillati</taxon>
        <taxon>Bacillota</taxon>
        <taxon>Clostridia</taxon>
        <taxon>Eubacteriales</taxon>
        <taxon>Oscillospiraceae</taxon>
        <taxon>Ruminococcus</taxon>
    </lineage>
</organism>
<proteinExistence type="predicted"/>
<dbReference type="GeneID" id="83154902"/>
<dbReference type="Gene3D" id="1.10.1760.20">
    <property type="match status" value="1"/>
</dbReference>
<protein>
    <submittedName>
        <fullName evidence="2">Predicted membrane protein</fullName>
    </submittedName>
</protein>
<keyword evidence="1" id="KW-0472">Membrane</keyword>
<name>D4L9M6_RUMC1</name>
<dbReference type="Pfam" id="PF12822">
    <property type="entry name" value="ECF_trnsprt"/>
    <property type="match status" value="1"/>
</dbReference>
<gene>
    <name evidence="2" type="ordered locus">RUM_00440</name>
</gene>
<feature type="transmembrane region" description="Helical" evidence="1">
    <location>
        <begin position="42"/>
        <end position="59"/>
    </location>
</feature>
<evidence type="ECO:0000256" key="1">
    <source>
        <dbReference type="SAM" id="Phobius"/>
    </source>
</evidence>
<dbReference type="HOGENOM" id="CLU_088550_2_0_9"/>
<feature type="transmembrane region" description="Helical" evidence="1">
    <location>
        <begin position="96"/>
        <end position="117"/>
    </location>
</feature>
<dbReference type="EMBL" id="FP929052">
    <property type="protein sequence ID" value="CBL16321.1"/>
    <property type="molecule type" value="Genomic_DNA"/>
</dbReference>
<dbReference type="OrthoDB" id="9813540at2"/>